<dbReference type="Proteomes" id="UP001464387">
    <property type="component" value="Unassembled WGS sequence"/>
</dbReference>
<evidence type="ECO:0000313" key="3">
    <source>
        <dbReference type="Proteomes" id="UP001464387"/>
    </source>
</evidence>
<keyword evidence="1" id="KW-0472">Membrane</keyword>
<sequence length="68" mass="6944">MSKLGKMLGTAWIVALCLAGVLLGSMTGYHHDGFTGAIVLGLGGWIVGAFLGLGGLAGVRILMRFLIA</sequence>
<dbReference type="EMBL" id="JAMYPJ010000001">
    <property type="protein sequence ID" value="MER8931551.1"/>
    <property type="molecule type" value="Genomic_DNA"/>
</dbReference>
<protein>
    <submittedName>
        <fullName evidence="2">Uncharacterized protein</fullName>
    </submittedName>
</protein>
<comment type="caution">
    <text evidence="2">The sequence shown here is derived from an EMBL/GenBank/DDBJ whole genome shotgun (WGS) entry which is preliminary data.</text>
</comment>
<reference evidence="2 3" key="1">
    <citation type="journal article" date="2024" name="Proc. Natl. Acad. Sci. U.S.A.">
        <title>The evolutionary genomics of adaptation to stress in wild rhizobium bacteria.</title>
        <authorList>
            <person name="Kehlet-Delgado H."/>
            <person name="Montoya A.P."/>
            <person name="Jensen K.T."/>
            <person name="Wendlandt C.E."/>
            <person name="Dexheimer C."/>
            <person name="Roberts M."/>
            <person name="Torres Martinez L."/>
            <person name="Friesen M.L."/>
            <person name="Griffitts J.S."/>
            <person name="Porter S.S."/>
        </authorList>
    </citation>
    <scope>NUCLEOTIDE SEQUENCE [LARGE SCALE GENOMIC DNA]</scope>
    <source>
        <strain evidence="2 3">M0729</strain>
    </source>
</reference>
<evidence type="ECO:0000256" key="1">
    <source>
        <dbReference type="SAM" id="Phobius"/>
    </source>
</evidence>
<keyword evidence="1" id="KW-0812">Transmembrane</keyword>
<name>A0ABV1Y8Q8_9HYPH</name>
<proteinExistence type="predicted"/>
<evidence type="ECO:0000313" key="2">
    <source>
        <dbReference type="EMBL" id="MER8931551.1"/>
    </source>
</evidence>
<keyword evidence="3" id="KW-1185">Reference proteome</keyword>
<gene>
    <name evidence="2" type="ORF">NKI33_01025</name>
</gene>
<organism evidence="2 3">
    <name type="scientific">Mesorhizobium opportunistum</name>
    <dbReference type="NCBI Taxonomy" id="593909"/>
    <lineage>
        <taxon>Bacteria</taxon>
        <taxon>Pseudomonadati</taxon>
        <taxon>Pseudomonadota</taxon>
        <taxon>Alphaproteobacteria</taxon>
        <taxon>Hyphomicrobiales</taxon>
        <taxon>Phyllobacteriaceae</taxon>
        <taxon>Mesorhizobium</taxon>
    </lineage>
</organism>
<keyword evidence="1" id="KW-1133">Transmembrane helix</keyword>
<accession>A0ABV1Y8Q8</accession>
<dbReference type="RefSeq" id="WP_287270218.1">
    <property type="nucleotide sequence ID" value="NZ_JAMYMY010000001.1"/>
</dbReference>
<feature type="transmembrane region" description="Helical" evidence="1">
    <location>
        <begin position="34"/>
        <end position="59"/>
    </location>
</feature>